<evidence type="ECO:0000256" key="1">
    <source>
        <dbReference type="ARBA" id="ARBA00005564"/>
    </source>
</evidence>
<dbReference type="InterPro" id="IPR015943">
    <property type="entry name" value="WD40/YVTN_repeat-like_dom_sf"/>
</dbReference>
<comment type="similarity">
    <text evidence="1">Belongs to the cycloisomerase 2 family.</text>
</comment>
<keyword evidence="2" id="KW-0119">Carbohydrate metabolism</keyword>
<dbReference type="SUPFAM" id="SSF50974">
    <property type="entry name" value="Nitrous oxide reductase, N-terminal domain"/>
    <property type="match status" value="1"/>
</dbReference>
<proteinExistence type="inferred from homology"/>
<dbReference type="PANTHER" id="PTHR30344:SF1">
    <property type="entry name" value="6-PHOSPHOGLUCONOLACTONASE"/>
    <property type="match status" value="1"/>
</dbReference>
<keyword evidence="4" id="KW-1185">Reference proteome</keyword>
<dbReference type="PANTHER" id="PTHR30344">
    <property type="entry name" value="6-PHOSPHOGLUCONOLACTONASE-RELATED"/>
    <property type="match status" value="1"/>
</dbReference>
<keyword evidence="2" id="KW-0313">Glucose metabolism</keyword>
<protein>
    <submittedName>
        <fullName evidence="3">Lactonase family protein</fullName>
    </submittedName>
</protein>
<dbReference type="AlphaFoldDB" id="A0A7Y8H299"/>
<organism evidence="3 4">
    <name type="scientific">Hydrogenophaga aromaticivorans</name>
    <dbReference type="NCBI Taxonomy" id="2610898"/>
    <lineage>
        <taxon>Bacteria</taxon>
        <taxon>Pseudomonadati</taxon>
        <taxon>Pseudomonadota</taxon>
        <taxon>Betaproteobacteria</taxon>
        <taxon>Burkholderiales</taxon>
        <taxon>Comamonadaceae</taxon>
        <taxon>Hydrogenophaga</taxon>
    </lineage>
</organism>
<sequence>MTQRFVFISHADSGDVHTLALDADGDLRPESSVTLGGTLMPMALSPSGRWLYVARRSEPLAVVTLAIDATTGQLQPLGEATLPGSMAYVSTDPSGRWLFAASYPANCVSVSPIAPTGIAGDVLQLVPTPPHAHCILSAPDNRHVLATSLGGDQVLQFRFDATTGQLSTNTPPAWPQRPGAGPRHIRFHPHGRFVYLLNELDATLDVLAYDAPTGTLAHLQTLPTVPPGFSGPPSAADLHLTPDGRWLYTSERGSSTLATFAVDASSGHVEPRGHTATESGPRGFAITPDGQHLLAVGQLSHHLSRYRIHPATGSLTLQQRLPMGQNPNWITFSHPAR</sequence>
<dbReference type="Gene3D" id="2.130.10.10">
    <property type="entry name" value="YVTN repeat-like/Quinoprotein amine dehydrogenase"/>
    <property type="match status" value="1"/>
</dbReference>
<dbReference type="GO" id="GO:0006006">
    <property type="term" value="P:glucose metabolic process"/>
    <property type="evidence" value="ECO:0007669"/>
    <property type="project" value="UniProtKB-KW"/>
</dbReference>
<accession>A0A7Y8H299</accession>
<dbReference type="GO" id="GO:0005829">
    <property type="term" value="C:cytosol"/>
    <property type="evidence" value="ECO:0007669"/>
    <property type="project" value="TreeGrafter"/>
</dbReference>
<evidence type="ECO:0000313" key="3">
    <source>
        <dbReference type="EMBL" id="NWF48318.1"/>
    </source>
</evidence>
<gene>
    <name evidence="3" type="ORF">F3K02_24135</name>
</gene>
<dbReference type="InterPro" id="IPR011045">
    <property type="entry name" value="N2O_reductase_N"/>
</dbReference>
<dbReference type="InterPro" id="IPR019405">
    <property type="entry name" value="Lactonase_7-beta_prop"/>
</dbReference>
<dbReference type="EMBL" id="VYGV01000026">
    <property type="protein sequence ID" value="NWF48318.1"/>
    <property type="molecule type" value="Genomic_DNA"/>
</dbReference>
<dbReference type="Pfam" id="PF10282">
    <property type="entry name" value="Lactonase"/>
    <property type="match status" value="1"/>
</dbReference>
<reference evidence="3 4" key="1">
    <citation type="submission" date="2019-09" db="EMBL/GenBank/DDBJ databases">
        <title>Hydrogenophaga aromatica sp. nov., isolated from a para-xylene-degrading enrichment culture.</title>
        <authorList>
            <person name="Tancsics A."/>
            <person name="Banerjee S."/>
        </authorList>
    </citation>
    <scope>NUCLEOTIDE SEQUENCE [LARGE SCALE GENOMIC DNA]</scope>
    <source>
        <strain evidence="3 4">D2P1</strain>
    </source>
</reference>
<dbReference type="Proteomes" id="UP000545507">
    <property type="component" value="Unassembled WGS sequence"/>
</dbReference>
<name>A0A7Y8H299_9BURK</name>
<evidence type="ECO:0000313" key="4">
    <source>
        <dbReference type="Proteomes" id="UP000545507"/>
    </source>
</evidence>
<evidence type="ECO:0000256" key="2">
    <source>
        <dbReference type="ARBA" id="ARBA00022526"/>
    </source>
</evidence>
<dbReference type="RefSeq" id="WP_177138882.1">
    <property type="nucleotide sequence ID" value="NZ_VYGV01000026.1"/>
</dbReference>
<dbReference type="GO" id="GO:0017057">
    <property type="term" value="F:6-phosphogluconolactonase activity"/>
    <property type="evidence" value="ECO:0007669"/>
    <property type="project" value="TreeGrafter"/>
</dbReference>
<dbReference type="InterPro" id="IPR050282">
    <property type="entry name" value="Cycloisomerase_2"/>
</dbReference>
<comment type="caution">
    <text evidence="3">The sequence shown here is derived from an EMBL/GenBank/DDBJ whole genome shotgun (WGS) entry which is preliminary data.</text>
</comment>